<organism evidence="8 9">
    <name type="scientific">Erythrobacter westpacificensis</name>
    <dbReference type="NCBI Taxonomy" id="1055231"/>
    <lineage>
        <taxon>Bacteria</taxon>
        <taxon>Pseudomonadati</taxon>
        <taxon>Pseudomonadota</taxon>
        <taxon>Alphaproteobacteria</taxon>
        <taxon>Sphingomonadales</taxon>
        <taxon>Erythrobacteraceae</taxon>
        <taxon>Erythrobacter/Porphyrobacter group</taxon>
        <taxon>Erythrobacter</taxon>
    </lineage>
</organism>
<feature type="transmembrane region" description="Helical" evidence="6">
    <location>
        <begin position="155"/>
        <end position="178"/>
    </location>
</feature>
<dbReference type="SUPFAM" id="SSF103473">
    <property type="entry name" value="MFS general substrate transporter"/>
    <property type="match status" value="1"/>
</dbReference>
<dbReference type="EMBL" id="BAABHV010000001">
    <property type="protein sequence ID" value="GAA5047025.1"/>
    <property type="molecule type" value="Genomic_DNA"/>
</dbReference>
<evidence type="ECO:0000256" key="3">
    <source>
        <dbReference type="ARBA" id="ARBA00022692"/>
    </source>
</evidence>
<evidence type="ECO:0000256" key="2">
    <source>
        <dbReference type="ARBA" id="ARBA00022448"/>
    </source>
</evidence>
<protein>
    <submittedName>
        <fullName evidence="8">MFS transporter</fullName>
    </submittedName>
</protein>
<keyword evidence="9" id="KW-1185">Reference proteome</keyword>
<accession>A0ABP9K0B8</accession>
<keyword evidence="3 6" id="KW-0812">Transmembrane</keyword>
<dbReference type="PANTHER" id="PTHR23505">
    <property type="entry name" value="SPINSTER"/>
    <property type="match status" value="1"/>
</dbReference>
<name>A0ABP9K0B8_9SPHN</name>
<feature type="transmembrane region" description="Helical" evidence="6">
    <location>
        <begin position="369"/>
        <end position="392"/>
    </location>
</feature>
<dbReference type="PROSITE" id="PS50850">
    <property type="entry name" value="MFS"/>
    <property type="match status" value="1"/>
</dbReference>
<dbReference type="InterPro" id="IPR020846">
    <property type="entry name" value="MFS_dom"/>
</dbReference>
<proteinExistence type="predicted"/>
<dbReference type="Pfam" id="PF07690">
    <property type="entry name" value="MFS_1"/>
    <property type="match status" value="1"/>
</dbReference>
<feature type="transmembrane region" description="Helical" evidence="6">
    <location>
        <begin position="70"/>
        <end position="89"/>
    </location>
</feature>
<gene>
    <name evidence="8" type="ORF">GCM10023208_03020</name>
</gene>
<dbReference type="InterPro" id="IPR011701">
    <property type="entry name" value="MFS"/>
</dbReference>
<dbReference type="InterPro" id="IPR044770">
    <property type="entry name" value="MFS_spinster-like"/>
</dbReference>
<feature type="transmembrane region" description="Helical" evidence="6">
    <location>
        <begin position="404"/>
        <end position="426"/>
    </location>
</feature>
<dbReference type="Proteomes" id="UP001500518">
    <property type="component" value="Unassembled WGS sequence"/>
</dbReference>
<dbReference type="PANTHER" id="PTHR23505:SF79">
    <property type="entry name" value="PROTEIN SPINSTER"/>
    <property type="match status" value="1"/>
</dbReference>
<dbReference type="Gene3D" id="1.20.1250.20">
    <property type="entry name" value="MFS general substrate transporter like domains"/>
    <property type="match status" value="1"/>
</dbReference>
<feature type="transmembrane region" description="Helical" evidence="6">
    <location>
        <begin position="96"/>
        <end position="117"/>
    </location>
</feature>
<keyword evidence="4 6" id="KW-1133">Transmembrane helix</keyword>
<evidence type="ECO:0000256" key="4">
    <source>
        <dbReference type="ARBA" id="ARBA00022989"/>
    </source>
</evidence>
<evidence type="ECO:0000256" key="1">
    <source>
        <dbReference type="ARBA" id="ARBA00004141"/>
    </source>
</evidence>
<sequence length="452" mass="47395">MKWRLHCGAAIFVYASLPGEDMKSRSTSPWLALVVLTGVSTVGFIDRIVVNVLVEPVKAEFGLSDTQVSLMGMAFALMYIGVGIAAARLAERKRRLTLISLGTAVWSVATAACGLAGSWAQLLVARVGVGFGEVVGLPGNQSVLADYFPATKRGLALSVLMLAPPVGAFVGFVGGGWIAQEFNWRTTFLIAAVPGLILSVIAYLFVAEPRRGQHDPGAGDDVPPISAVLYRLFVLPSARNLVIGSALAAMFGFGLNYFFTSLMIREFDLALGEAGLYTGLIASLPAALSVVACGWMGDCWGPGNPAAYALIPGAMLLVGGPIYALAIWQEGLTLLLALVSVATFLNFGYLGITFATIQNLMHPRMRATTVALLNVVYGIAGGLGPLLLGWMSDSFAITQGPARGLATAMAITGLAYVWASAHYFLAARKLAGDMERVRVPVPAPDPAAAEGA</sequence>
<feature type="transmembrane region" description="Helical" evidence="6">
    <location>
        <begin position="307"/>
        <end position="328"/>
    </location>
</feature>
<reference evidence="9" key="1">
    <citation type="journal article" date="2019" name="Int. J. Syst. Evol. Microbiol.">
        <title>The Global Catalogue of Microorganisms (GCM) 10K type strain sequencing project: providing services to taxonomists for standard genome sequencing and annotation.</title>
        <authorList>
            <consortium name="The Broad Institute Genomics Platform"/>
            <consortium name="The Broad Institute Genome Sequencing Center for Infectious Disease"/>
            <person name="Wu L."/>
            <person name="Ma J."/>
        </authorList>
    </citation>
    <scope>NUCLEOTIDE SEQUENCE [LARGE SCALE GENOMIC DNA]</scope>
    <source>
        <strain evidence="9">JCM 18014</strain>
    </source>
</reference>
<feature type="transmembrane region" description="Helical" evidence="6">
    <location>
        <begin position="334"/>
        <end position="357"/>
    </location>
</feature>
<comment type="caution">
    <text evidence="8">The sequence shown here is derived from an EMBL/GenBank/DDBJ whole genome shotgun (WGS) entry which is preliminary data.</text>
</comment>
<keyword evidence="2" id="KW-0813">Transport</keyword>
<feature type="transmembrane region" description="Helical" evidence="6">
    <location>
        <begin position="184"/>
        <end position="206"/>
    </location>
</feature>
<evidence type="ECO:0000259" key="7">
    <source>
        <dbReference type="PROSITE" id="PS50850"/>
    </source>
</evidence>
<evidence type="ECO:0000256" key="5">
    <source>
        <dbReference type="ARBA" id="ARBA00023136"/>
    </source>
</evidence>
<feature type="transmembrane region" description="Helical" evidence="6">
    <location>
        <begin position="30"/>
        <end position="50"/>
    </location>
</feature>
<feature type="domain" description="Major facilitator superfamily (MFS) profile" evidence="7">
    <location>
        <begin position="32"/>
        <end position="430"/>
    </location>
</feature>
<keyword evidence="5 6" id="KW-0472">Membrane</keyword>
<feature type="transmembrane region" description="Helical" evidence="6">
    <location>
        <begin position="123"/>
        <end position="143"/>
    </location>
</feature>
<evidence type="ECO:0000313" key="8">
    <source>
        <dbReference type="EMBL" id="GAA5047025.1"/>
    </source>
</evidence>
<comment type="subcellular location">
    <subcellularLocation>
        <location evidence="1">Membrane</location>
        <topology evidence="1">Multi-pass membrane protein</topology>
    </subcellularLocation>
</comment>
<feature type="transmembrane region" description="Helical" evidence="6">
    <location>
        <begin position="276"/>
        <end position="295"/>
    </location>
</feature>
<dbReference type="InterPro" id="IPR036259">
    <property type="entry name" value="MFS_trans_sf"/>
</dbReference>
<evidence type="ECO:0000256" key="6">
    <source>
        <dbReference type="SAM" id="Phobius"/>
    </source>
</evidence>
<evidence type="ECO:0000313" key="9">
    <source>
        <dbReference type="Proteomes" id="UP001500518"/>
    </source>
</evidence>
<feature type="transmembrane region" description="Helical" evidence="6">
    <location>
        <begin position="241"/>
        <end position="264"/>
    </location>
</feature>